<dbReference type="GO" id="GO:0004815">
    <property type="term" value="F:aspartate-tRNA ligase activity"/>
    <property type="evidence" value="ECO:0007669"/>
    <property type="project" value="UniProtKB-EC"/>
</dbReference>
<keyword evidence="16" id="KW-1185">Reference proteome</keyword>
<accession>A0A0D1Z5Y4</accession>
<dbReference type="CDD" id="cd04320">
    <property type="entry name" value="AspRS_cyto_N"/>
    <property type="match status" value="1"/>
</dbReference>
<gene>
    <name evidence="15" type="ORF">PV10_07576</name>
</gene>
<dbReference type="GO" id="GO:0003723">
    <property type="term" value="F:RNA binding"/>
    <property type="evidence" value="ECO:0007669"/>
    <property type="project" value="TreeGrafter"/>
</dbReference>
<dbReference type="InterPro" id="IPR004364">
    <property type="entry name" value="Aa-tRNA-synt_II"/>
</dbReference>
<dbReference type="PANTHER" id="PTHR43450">
    <property type="entry name" value="ASPARTYL-TRNA SYNTHETASE"/>
    <property type="match status" value="1"/>
</dbReference>
<feature type="domain" description="Aminoacyl-transfer RNA synthetases class-II family profile" evidence="14">
    <location>
        <begin position="290"/>
        <end position="600"/>
    </location>
</feature>
<dbReference type="GO" id="GO:0005524">
    <property type="term" value="F:ATP binding"/>
    <property type="evidence" value="ECO:0007669"/>
    <property type="project" value="UniProtKB-KW"/>
</dbReference>
<feature type="region of interest" description="Disordered" evidence="13">
    <location>
        <begin position="1"/>
        <end position="96"/>
    </location>
</feature>
<dbReference type="GO" id="GO:0005829">
    <property type="term" value="C:cytosol"/>
    <property type="evidence" value="ECO:0007669"/>
    <property type="project" value="TreeGrafter"/>
</dbReference>
<dbReference type="HOGENOM" id="CLU_004553_1_0_1"/>
<evidence type="ECO:0000259" key="14">
    <source>
        <dbReference type="PROSITE" id="PS50862"/>
    </source>
</evidence>
<dbReference type="SUPFAM" id="SSF55681">
    <property type="entry name" value="Class II aaRS and biotin synthetases"/>
    <property type="match status" value="1"/>
</dbReference>
<sequence length="981" mass="111055">MSVLRKLSKQIHPNGSETRLGGEVSPTSSQSPGPHRRSIAHFLHLDKESFSSDNESDMSEVDSEGISKNAQKRAVTKQRKHEARSRLSLEHRDDSEERIKQRLEDAAKVETDDMKARYGDLPLMQSTTKGATQRLDISTITEDQVGTEVQFRCRLQHVRQMGAKLVFLIFRQQITTVQGVLVEEPGKISAIMIHWAEHLRTGNILLVTGTLQKPQIPVKSASIHTVEVKVEKLHIIVKRAEPVPFSVQEAELTILDDDQKVEGRQSQIPDRVRLSNRIMDLRTAASQSIFRIQAGVGNLFRTALDDKRFVEIHSPKLQGAATESGASVFKVNYFGRPAFLAQSPQLAKQMAIASDFERVYEIGAVFRAENSNTHRHLTEYTGLDLEMAIEEHYHEMMDVIDEVLKGIFKGVYTKYRTEVEIIKQQFPSEDLVWLEETPRIPFTDAVKLLNDSGWLNEEGEPVSALEDLATRDEIRLGELMKEKFKTDYYILDKFPRSARPFYTMPDANDPRYTNSFDVFVRGQEIISGGQRIHESKMLEDNMRLVGIDPEDMAEYMEGFRWGAPPHAGCGVGLERIVMLILKLGNIRLASLFHRDPKSFPAKPVVQKLRHPEADTLRPLWRQERGREVAPEDRQMPDLYDLIANYGDATATSWGDERYQIWRHPDTGAAVSYVPEGHYAILPGDPLCDVSQYYRVVVSFLQWLKKETRLKPLWLLISPDLEQVLGERLGWKTLSCVAEERVDPNKKTAESDPEVARKIRRAQNEGVKLTDLDHNVPVPDSIKERCNARVKDWLSGRKGTQIHLSNIDLFRDEKHRRYTIAEDKEGTIVGIAVMAEIAPRRGWQAKYTLDFPNAPSGTIEYITTHALTVAANAGVHTVTFGGGAAPHLTPGHHMSGAKVKVLQATYDAIVKQFNLARKSEFREKMGAVADPIWIAYPPHGLGSRGIKAIMRLVEPLLPFSMQQANQVFLDQILPRRISYSTT</sequence>
<dbReference type="EC" id="6.1.1.12" evidence="3"/>
<keyword evidence="5" id="KW-0963">Cytoplasm</keyword>
<comment type="similarity">
    <text evidence="2">Belongs to the class-II aminoacyl-tRNA synthetase family. Type 2 subfamily.</text>
</comment>
<keyword evidence="10" id="KW-0030">Aminoacyl-tRNA synthetase</keyword>
<dbReference type="SUPFAM" id="SSF50249">
    <property type="entry name" value="Nucleic acid-binding proteins"/>
    <property type="match status" value="1"/>
</dbReference>
<keyword evidence="9" id="KW-0648">Protein biosynthesis</keyword>
<dbReference type="HAMAP" id="MF_02075">
    <property type="entry name" value="Asp_tRNA_synth_type2"/>
    <property type="match status" value="1"/>
</dbReference>
<dbReference type="InterPro" id="IPR012340">
    <property type="entry name" value="NA-bd_OB-fold"/>
</dbReference>
<protein>
    <recommendedName>
        <fullName evidence="4">Aspartate--tRNA ligase, cytoplasmic</fullName>
        <ecNumber evidence="3">6.1.1.12</ecNumber>
    </recommendedName>
    <alternativeName>
        <fullName evidence="11">Aspartyl-tRNA synthetase</fullName>
    </alternativeName>
</protein>
<evidence type="ECO:0000313" key="16">
    <source>
        <dbReference type="Proteomes" id="UP000054302"/>
    </source>
</evidence>
<dbReference type="Pfam" id="PF09924">
    <property type="entry name" value="LPG_synthase_C"/>
    <property type="match status" value="1"/>
</dbReference>
<keyword evidence="8" id="KW-0067">ATP-binding</keyword>
<proteinExistence type="inferred from homology"/>
<dbReference type="NCBIfam" id="TIGR00458">
    <property type="entry name" value="aspS_nondisc"/>
    <property type="match status" value="1"/>
</dbReference>
<dbReference type="PANTHER" id="PTHR43450:SF2">
    <property type="entry name" value="ASPARTATE--TRNA LIGASE"/>
    <property type="match status" value="1"/>
</dbReference>
<name>A0A0D1Z5Y4_EXOME</name>
<dbReference type="NCBIfam" id="NF003483">
    <property type="entry name" value="PRK05159.1"/>
    <property type="match status" value="1"/>
</dbReference>
<dbReference type="Proteomes" id="UP000054302">
    <property type="component" value="Unassembled WGS sequence"/>
</dbReference>
<dbReference type="Gene3D" id="3.30.930.10">
    <property type="entry name" value="Bira Bifunctional Protein, Domain 2"/>
    <property type="match status" value="1"/>
</dbReference>
<evidence type="ECO:0000256" key="8">
    <source>
        <dbReference type="ARBA" id="ARBA00022840"/>
    </source>
</evidence>
<evidence type="ECO:0000256" key="2">
    <source>
        <dbReference type="ARBA" id="ARBA00005312"/>
    </source>
</evidence>
<evidence type="ECO:0000256" key="6">
    <source>
        <dbReference type="ARBA" id="ARBA00022598"/>
    </source>
</evidence>
<evidence type="ECO:0000256" key="10">
    <source>
        <dbReference type="ARBA" id="ARBA00023146"/>
    </source>
</evidence>
<dbReference type="Gene3D" id="2.40.50.140">
    <property type="entry name" value="Nucleic acid-binding proteins"/>
    <property type="match status" value="1"/>
</dbReference>
<dbReference type="GO" id="GO:0006422">
    <property type="term" value="P:aspartyl-tRNA aminoacylation"/>
    <property type="evidence" value="ECO:0007669"/>
    <property type="project" value="InterPro"/>
</dbReference>
<keyword evidence="7" id="KW-0547">Nucleotide-binding</keyword>
<dbReference type="GeneID" id="27325421"/>
<evidence type="ECO:0000256" key="11">
    <source>
        <dbReference type="ARBA" id="ARBA00033155"/>
    </source>
</evidence>
<dbReference type="InterPro" id="IPR045864">
    <property type="entry name" value="aa-tRNA-synth_II/BPL/LPL"/>
</dbReference>
<evidence type="ECO:0000313" key="15">
    <source>
        <dbReference type="EMBL" id="KIV90252.1"/>
    </source>
</evidence>
<feature type="compositionally biased region" description="Basic and acidic residues" evidence="13">
    <location>
        <begin position="84"/>
        <end position="96"/>
    </location>
</feature>
<evidence type="ECO:0000256" key="9">
    <source>
        <dbReference type="ARBA" id="ARBA00022917"/>
    </source>
</evidence>
<dbReference type="Pfam" id="PF00152">
    <property type="entry name" value="tRNA-synt_2"/>
    <property type="match status" value="1"/>
</dbReference>
<comment type="subcellular location">
    <subcellularLocation>
        <location evidence="1">Cytoplasm</location>
    </subcellularLocation>
</comment>
<dbReference type="AlphaFoldDB" id="A0A0D1Z5Y4"/>
<dbReference type="InterPro" id="IPR004523">
    <property type="entry name" value="Asp-tRNA_synthase_2"/>
</dbReference>
<evidence type="ECO:0000256" key="1">
    <source>
        <dbReference type="ARBA" id="ARBA00004496"/>
    </source>
</evidence>
<dbReference type="STRING" id="212818.A0A0D1Z5Y4"/>
<keyword evidence="6 15" id="KW-0436">Ligase</keyword>
<dbReference type="VEuPathDB" id="FungiDB:PV10_07576"/>
<dbReference type="PROSITE" id="PS50862">
    <property type="entry name" value="AA_TRNA_LIGASE_II"/>
    <property type="match status" value="1"/>
</dbReference>
<dbReference type="PRINTS" id="PR01042">
    <property type="entry name" value="TRNASYNTHASP"/>
</dbReference>
<dbReference type="CDD" id="cd00776">
    <property type="entry name" value="AsxRS_core"/>
    <property type="match status" value="1"/>
</dbReference>
<dbReference type="InterPro" id="IPR006195">
    <property type="entry name" value="aa-tRNA-synth_II"/>
</dbReference>
<dbReference type="InterPro" id="IPR002312">
    <property type="entry name" value="Asp/Asn-tRNA-synth_IIb"/>
</dbReference>
<evidence type="ECO:0000256" key="4">
    <source>
        <dbReference type="ARBA" id="ARBA00018853"/>
    </source>
</evidence>
<evidence type="ECO:0000256" key="12">
    <source>
        <dbReference type="ARBA" id="ARBA00047904"/>
    </source>
</evidence>
<dbReference type="EMBL" id="KN847524">
    <property type="protein sequence ID" value="KIV90252.1"/>
    <property type="molecule type" value="Genomic_DNA"/>
</dbReference>
<comment type="catalytic activity">
    <reaction evidence="12">
        <text>tRNA(Asp) + L-aspartate + ATP = L-aspartyl-tRNA(Asp) + AMP + diphosphate</text>
        <dbReference type="Rhea" id="RHEA:19649"/>
        <dbReference type="Rhea" id="RHEA-COMP:9660"/>
        <dbReference type="Rhea" id="RHEA-COMP:9678"/>
        <dbReference type="ChEBI" id="CHEBI:29991"/>
        <dbReference type="ChEBI" id="CHEBI:30616"/>
        <dbReference type="ChEBI" id="CHEBI:33019"/>
        <dbReference type="ChEBI" id="CHEBI:78442"/>
        <dbReference type="ChEBI" id="CHEBI:78516"/>
        <dbReference type="ChEBI" id="CHEBI:456215"/>
        <dbReference type="EC" id="6.1.1.12"/>
    </reaction>
</comment>
<dbReference type="FunFam" id="2.40.50.140:FF:000132">
    <property type="entry name" value="Aspartyl-tRNA synthetase, cytoplasmic"/>
    <property type="match status" value="1"/>
</dbReference>
<dbReference type="FunFam" id="3.30.930.10:FF:000013">
    <property type="entry name" value="Aspartate--tRNA ligase, cytoplasmic"/>
    <property type="match status" value="1"/>
</dbReference>
<evidence type="ECO:0000256" key="3">
    <source>
        <dbReference type="ARBA" id="ARBA00012841"/>
    </source>
</evidence>
<organism evidence="15 16">
    <name type="scientific">Exophiala mesophila</name>
    <name type="common">Black yeast-like fungus</name>
    <dbReference type="NCBI Taxonomy" id="212818"/>
    <lineage>
        <taxon>Eukaryota</taxon>
        <taxon>Fungi</taxon>
        <taxon>Dikarya</taxon>
        <taxon>Ascomycota</taxon>
        <taxon>Pezizomycotina</taxon>
        <taxon>Eurotiomycetes</taxon>
        <taxon>Chaetothyriomycetidae</taxon>
        <taxon>Chaetothyriales</taxon>
        <taxon>Herpotrichiellaceae</taxon>
        <taxon>Exophiala</taxon>
    </lineage>
</organism>
<dbReference type="GO" id="GO:0017101">
    <property type="term" value="C:aminoacyl-tRNA synthetase multienzyme complex"/>
    <property type="evidence" value="ECO:0007669"/>
    <property type="project" value="TreeGrafter"/>
</dbReference>
<evidence type="ECO:0000256" key="7">
    <source>
        <dbReference type="ARBA" id="ARBA00022741"/>
    </source>
</evidence>
<evidence type="ECO:0000256" key="5">
    <source>
        <dbReference type="ARBA" id="ARBA00022490"/>
    </source>
</evidence>
<feature type="compositionally biased region" description="Basic residues" evidence="13">
    <location>
        <begin position="70"/>
        <end position="83"/>
    </location>
</feature>
<feature type="compositionally biased region" description="Acidic residues" evidence="13">
    <location>
        <begin position="54"/>
        <end position="63"/>
    </location>
</feature>
<reference evidence="15 16" key="1">
    <citation type="submission" date="2015-01" db="EMBL/GenBank/DDBJ databases">
        <title>The Genome Sequence of Exophiala mesophila CBS40295.</title>
        <authorList>
            <consortium name="The Broad Institute Genomics Platform"/>
            <person name="Cuomo C."/>
            <person name="de Hoog S."/>
            <person name="Gorbushina A."/>
            <person name="Stielow B."/>
            <person name="Teixiera M."/>
            <person name="Abouelleil A."/>
            <person name="Chapman S.B."/>
            <person name="Priest M."/>
            <person name="Young S.K."/>
            <person name="Wortman J."/>
            <person name="Nusbaum C."/>
            <person name="Birren B."/>
        </authorList>
    </citation>
    <scope>NUCLEOTIDE SEQUENCE [LARGE SCALE GENOMIC DNA]</scope>
    <source>
        <strain evidence="15 16">CBS 40295</strain>
    </source>
</reference>
<evidence type="ECO:0000256" key="13">
    <source>
        <dbReference type="SAM" id="MobiDB-lite"/>
    </source>
</evidence>
<dbReference type="OrthoDB" id="372395at2759"/>
<dbReference type="InterPro" id="IPR024320">
    <property type="entry name" value="LPG_synthase_C"/>
</dbReference>
<dbReference type="RefSeq" id="XP_016221826.1">
    <property type="nucleotide sequence ID" value="XM_016372494.1"/>
</dbReference>